<proteinExistence type="inferred from homology"/>
<dbReference type="GO" id="GO:0005634">
    <property type="term" value="C:nucleus"/>
    <property type="evidence" value="ECO:0007669"/>
    <property type="project" value="TreeGrafter"/>
</dbReference>
<keyword evidence="3 7" id="KW-0645">Protease</keyword>
<feature type="compositionally biased region" description="Polar residues" evidence="8">
    <location>
        <begin position="477"/>
        <end position="487"/>
    </location>
</feature>
<dbReference type="InterPro" id="IPR038765">
    <property type="entry name" value="Papain-like_cys_pep_sf"/>
</dbReference>
<dbReference type="SUPFAM" id="SSF54001">
    <property type="entry name" value="Cysteine proteinases"/>
    <property type="match status" value="1"/>
</dbReference>
<dbReference type="EC" id="3.4.19.12" evidence="7"/>
<feature type="region of interest" description="Disordered" evidence="8">
    <location>
        <begin position="81"/>
        <end position="118"/>
    </location>
</feature>
<dbReference type="Proteomes" id="UP000310189">
    <property type="component" value="Unassembled WGS sequence"/>
</dbReference>
<evidence type="ECO:0000256" key="8">
    <source>
        <dbReference type="SAM" id="MobiDB-lite"/>
    </source>
</evidence>
<evidence type="ECO:0000256" key="1">
    <source>
        <dbReference type="ARBA" id="ARBA00000707"/>
    </source>
</evidence>
<feature type="region of interest" description="Disordered" evidence="8">
    <location>
        <begin position="453"/>
        <end position="544"/>
    </location>
</feature>
<evidence type="ECO:0000256" key="7">
    <source>
        <dbReference type="RuleBase" id="RU366025"/>
    </source>
</evidence>
<dbReference type="AlphaFoldDB" id="A0A4T0FJU2"/>
<evidence type="ECO:0000256" key="6">
    <source>
        <dbReference type="ARBA" id="ARBA00022807"/>
    </source>
</evidence>
<dbReference type="PROSITE" id="PS50235">
    <property type="entry name" value="USP_3"/>
    <property type="match status" value="1"/>
</dbReference>
<evidence type="ECO:0000313" key="10">
    <source>
        <dbReference type="EMBL" id="TIA88310.1"/>
    </source>
</evidence>
<dbReference type="EMBL" id="SPNW01000040">
    <property type="protein sequence ID" value="TIA88310.1"/>
    <property type="molecule type" value="Genomic_DNA"/>
</dbReference>
<dbReference type="Gene3D" id="3.90.70.10">
    <property type="entry name" value="Cysteine proteinases"/>
    <property type="match status" value="1"/>
</dbReference>
<dbReference type="PANTHER" id="PTHR24006">
    <property type="entry name" value="UBIQUITIN CARBOXYL-TERMINAL HYDROLASE"/>
    <property type="match status" value="1"/>
</dbReference>
<dbReference type="PANTHER" id="PTHR24006:SF758">
    <property type="entry name" value="UBIQUITIN CARBOXYL-TERMINAL HYDROLASE 36"/>
    <property type="match status" value="1"/>
</dbReference>
<evidence type="ECO:0000259" key="9">
    <source>
        <dbReference type="PROSITE" id="PS50235"/>
    </source>
</evidence>
<dbReference type="InterPro" id="IPR028889">
    <property type="entry name" value="USP"/>
</dbReference>
<evidence type="ECO:0000313" key="11">
    <source>
        <dbReference type="Proteomes" id="UP000310189"/>
    </source>
</evidence>
<evidence type="ECO:0000256" key="5">
    <source>
        <dbReference type="ARBA" id="ARBA00022801"/>
    </source>
</evidence>
<dbReference type="Pfam" id="PF00443">
    <property type="entry name" value="UCH"/>
    <property type="match status" value="1"/>
</dbReference>
<evidence type="ECO:0000256" key="4">
    <source>
        <dbReference type="ARBA" id="ARBA00022786"/>
    </source>
</evidence>
<dbReference type="FunFam" id="3.90.70.10:FF:000119">
    <property type="entry name" value="Ubiquitin specific peptidase 36"/>
    <property type="match status" value="1"/>
</dbReference>
<comment type="catalytic activity">
    <reaction evidence="1 7">
        <text>Thiol-dependent hydrolysis of ester, thioester, amide, peptide and isopeptide bonds formed by the C-terminal Gly of ubiquitin (a 76-residue protein attached to proteins as an intracellular targeting signal).</text>
        <dbReference type="EC" id="3.4.19.12"/>
    </reaction>
</comment>
<dbReference type="InterPro" id="IPR018200">
    <property type="entry name" value="USP_CS"/>
</dbReference>
<sequence>MHFCFVRTISNLDDDDVGAVPKMQVIDATQSALGAAKSADYASKEKALESLLSAPVIFQEATNPASKGLGIPNGYKAINGDAQSAKKEDQPQSPSKSTASASASASSSATTSAATSPAKASTKDLYPWPIAPAFPKGVNNVGKGLRNLGNTCFLNSTLQCLLHTPSLMNFLQSQHAKGRSDSKFCMIDALRACAKNSFAGSGGSYAPSPVVRNLKAIAKHMTVGRQEDAQEFLRYAVDALQASYLANFPKSAKGKQAETNPIHKIFGGKLRSRVQCQNAKHASDTFDTFMDLSVNVKGCSNIQESFKSFVALDRLEGANKYKCESCKKPVAATKQFTVHEAPQCLTVHLKRFSPLGQKLNGSIAFDENLDIQRYMSKGQPSPKYKLYGVVSHYGGSARSGHYIAHVKAPNGRWYEMNDDMVSQSRPPFGSKNAYVLFYEKERSSSLKDAVKSATASSVPQSAEKILGKRKANEESSESPQKTPQKTPIRNKMLLKPQAPSSAPNKPKLVSIDPLSKKNKKRRMSMPFNKRDTLSSDIGSPVMRR</sequence>
<feature type="compositionally biased region" description="Low complexity" evidence="8">
    <location>
        <begin position="93"/>
        <end position="118"/>
    </location>
</feature>
<evidence type="ECO:0000256" key="2">
    <source>
        <dbReference type="ARBA" id="ARBA00009085"/>
    </source>
</evidence>
<reference evidence="10 11" key="1">
    <citation type="submission" date="2019-03" db="EMBL/GenBank/DDBJ databases">
        <title>Sequencing 23 genomes of Wallemia ichthyophaga.</title>
        <authorList>
            <person name="Gostincar C."/>
        </authorList>
    </citation>
    <scope>NUCLEOTIDE SEQUENCE [LARGE SCALE GENOMIC DNA]</scope>
    <source>
        <strain evidence="10 11">EXF-5753</strain>
    </source>
</reference>
<accession>A0A4T0FJU2</accession>
<dbReference type="GO" id="GO:0016579">
    <property type="term" value="P:protein deubiquitination"/>
    <property type="evidence" value="ECO:0007669"/>
    <property type="project" value="InterPro"/>
</dbReference>
<dbReference type="PROSITE" id="PS00972">
    <property type="entry name" value="USP_1"/>
    <property type="match status" value="1"/>
</dbReference>
<name>A0A4T0FJU2_9BASI</name>
<keyword evidence="4 7" id="KW-0833">Ubl conjugation pathway</keyword>
<dbReference type="GO" id="GO:0004843">
    <property type="term" value="F:cysteine-type deubiquitinase activity"/>
    <property type="evidence" value="ECO:0007669"/>
    <property type="project" value="UniProtKB-UniRule"/>
</dbReference>
<dbReference type="InterPro" id="IPR001394">
    <property type="entry name" value="Peptidase_C19_UCH"/>
</dbReference>
<gene>
    <name evidence="10" type="ORF">E3P99_02683</name>
</gene>
<evidence type="ECO:0000256" key="3">
    <source>
        <dbReference type="ARBA" id="ARBA00022670"/>
    </source>
</evidence>
<comment type="caution">
    <text evidence="10">The sequence shown here is derived from an EMBL/GenBank/DDBJ whole genome shotgun (WGS) entry which is preliminary data.</text>
</comment>
<feature type="domain" description="USP" evidence="9">
    <location>
        <begin position="143"/>
        <end position="441"/>
    </location>
</feature>
<dbReference type="PROSITE" id="PS00973">
    <property type="entry name" value="USP_2"/>
    <property type="match status" value="1"/>
</dbReference>
<organism evidence="10 11">
    <name type="scientific">Wallemia hederae</name>
    <dbReference type="NCBI Taxonomy" id="1540922"/>
    <lineage>
        <taxon>Eukaryota</taxon>
        <taxon>Fungi</taxon>
        <taxon>Dikarya</taxon>
        <taxon>Basidiomycota</taxon>
        <taxon>Wallemiomycotina</taxon>
        <taxon>Wallemiomycetes</taxon>
        <taxon>Wallemiales</taxon>
        <taxon>Wallemiaceae</taxon>
        <taxon>Wallemia</taxon>
    </lineage>
</organism>
<protein>
    <recommendedName>
        <fullName evidence="7">Ubiquitin carboxyl-terminal hydrolase</fullName>
        <ecNumber evidence="7">3.4.19.12</ecNumber>
    </recommendedName>
</protein>
<comment type="similarity">
    <text evidence="2 7">Belongs to the peptidase C19 family.</text>
</comment>
<dbReference type="OrthoDB" id="420187at2759"/>
<dbReference type="GO" id="GO:0006508">
    <property type="term" value="P:proteolysis"/>
    <property type="evidence" value="ECO:0007669"/>
    <property type="project" value="UniProtKB-KW"/>
</dbReference>
<keyword evidence="6 7" id="KW-0788">Thiol protease</keyword>
<dbReference type="GO" id="GO:0005829">
    <property type="term" value="C:cytosol"/>
    <property type="evidence" value="ECO:0007669"/>
    <property type="project" value="TreeGrafter"/>
</dbReference>
<dbReference type="InterPro" id="IPR050164">
    <property type="entry name" value="Peptidase_C19"/>
</dbReference>
<keyword evidence="5 7" id="KW-0378">Hydrolase</keyword>
<keyword evidence="11" id="KW-1185">Reference proteome</keyword>